<dbReference type="PANTHER" id="PTHR46111:SF1">
    <property type="entry name" value="RIBOSOMAL RNA SMALL SUBUNIT METHYLTRANSFERASE I"/>
    <property type="match status" value="1"/>
</dbReference>
<evidence type="ECO:0000256" key="3">
    <source>
        <dbReference type="ARBA" id="ARBA00022603"/>
    </source>
</evidence>
<comment type="function">
    <text evidence="6">Catalyzes the 2'-O-methylation of the ribose of cytidine 1402 (C1402) in 16S rRNA.</text>
</comment>
<dbReference type="InterPro" id="IPR000878">
    <property type="entry name" value="4pyrrol_Mease"/>
</dbReference>
<evidence type="ECO:0000256" key="6">
    <source>
        <dbReference type="HAMAP-Rule" id="MF_01877"/>
    </source>
</evidence>
<dbReference type="NCBIfam" id="TIGR00096">
    <property type="entry name" value="16S rRNA (cytidine(1402)-2'-O)-methyltransferase"/>
    <property type="match status" value="1"/>
</dbReference>
<evidence type="ECO:0000256" key="1">
    <source>
        <dbReference type="ARBA" id="ARBA00022490"/>
    </source>
</evidence>
<evidence type="ECO:0000313" key="10">
    <source>
        <dbReference type="Proteomes" id="UP000177515"/>
    </source>
</evidence>
<dbReference type="InterPro" id="IPR014776">
    <property type="entry name" value="4pyrrole_Mease_sub2"/>
</dbReference>
<name>A0ABN4TBE1_9BURK</name>
<dbReference type="SUPFAM" id="SSF53790">
    <property type="entry name" value="Tetrapyrrole methylase"/>
    <property type="match status" value="1"/>
</dbReference>
<dbReference type="InterPro" id="IPR008189">
    <property type="entry name" value="rRNA_ssu_MeTfrase_I"/>
</dbReference>
<keyword evidence="10" id="KW-1185">Reference proteome</keyword>
<dbReference type="InterPro" id="IPR018063">
    <property type="entry name" value="SAM_MeTrfase_RsmI_CS"/>
</dbReference>
<organism evidence="9 10">
    <name type="scientific">Cupriavidus malaysiensis</name>
    <dbReference type="NCBI Taxonomy" id="367825"/>
    <lineage>
        <taxon>Bacteria</taxon>
        <taxon>Pseudomonadati</taxon>
        <taxon>Pseudomonadota</taxon>
        <taxon>Betaproteobacteria</taxon>
        <taxon>Burkholderiales</taxon>
        <taxon>Burkholderiaceae</taxon>
        <taxon>Cupriavidus</taxon>
    </lineage>
</organism>
<keyword evidence="2 6" id="KW-0698">rRNA processing</keyword>
<dbReference type="HAMAP" id="MF_01877">
    <property type="entry name" value="16SrRNA_methyltr_I"/>
    <property type="match status" value="1"/>
</dbReference>
<dbReference type="Proteomes" id="UP000177515">
    <property type="component" value="Chromosome 1"/>
</dbReference>
<dbReference type="InterPro" id="IPR014777">
    <property type="entry name" value="4pyrrole_Mease_sub1"/>
</dbReference>
<feature type="domain" description="RsmI HTH" evidence="8">
    <location>
        <begin position="251"/>
        <end position="295"/>
    </location>
</feature>
<dbReference type="InterPro" id="IPR053910">
    <property type="entry name" value="RsmI_HTH"/>
</dbReference>
<dbReference type="RefSeq" id="WP_071010263.1">
    <property type="nucleotide sequence ID" value="NZ_CP017754.1"/>
</dbReference>
<dbReference type="Pfam" id="PF23016">
    <property type="entry name" value="RsmI_C"/>
    <property type="match status" value="1"/>
</dbReference>
<dbReference type="PANTHER" id="PTHR46111">
    <property type="entry name" value="RIBOSOMAL RNA SMALL SUBUNIT METHYLTRANSFERASE I"/>
    <property type="match status" value="1"/>
</dbReference>
<evidence type="ECO:0000259" key="8">
    <source>
        <dbReference type="Pfam" id="PF23016"/>
    </source>
</evidence>
<accession>A0ABN4TBE1</accession>
<sequence>MSDWISLAAGQSYPAGTLYVVATPIGNVADLSLRALHVLGLVDAIACEDTRNTGQLLARLGLQRPLVAVHEHNEREAAGRIVARLAAGERIAYVSDAGTPGISDPGARLVEAARAGGHAVVPLPGPSAAVAALSVAGGLLDTGAGRFTFVGFLPSKARARAEAIAGLAGLDHAWVLYEAPHRIAETLAALAEGLPGTRRLLIGRELTKLFEETPVLSVAEAPGWLAADAARAKGEFVLVVEGAAAVAADGAPDAQAQRVLDLLLAELPAKRAAKLAAAITGAQTDALYRLALARRGDDGAA</sequence>
<proteinExistence type="inferred from homology"/>
<dbReference type="Gene3D" id="3.40.1010.10">
    <property type="entry name" value="Cobalt-precorrin-4 Transmethylase, Domain 1"/>
    <property type="match status" value="1"/>
</dbReference>
<reference evidence="9 10" key="1">
    <citation type="submission" date="2016-10" db="EMBL/GenBank/DDBJ databases">
        <title>Complete genome sequences of three Cupriavidus strains isolated from various Malaysian environments.</title>
        <authorList>
            <person name="Abdullah A.A.-A."/>
            <person name="Shafie N.A.H."/>
            <person name="Lau N.S."/>
        </authorList>
    </citation>
    <scope>NUCLEOTIDE SEQUENCE [LARGE SCALE GENOMIC DNA]</scope>
    <source>
        <strain evidence="9 10">USMAA1020</strain>
    </source>
</reference>
<evidence type="ECO:0000259" key="7">
    <source>
        <dbReference type="Pfam" id="PF00590"/>
    </source>
</evidence>
<keyword evidence="4 6" id="KW-0808">Transferase</keyword>
<dbReference type="EC" id="2.1.1.198" evidence="6"/>
<gene>
    <name evidence="6" type="primary">rsmI</name>
    <name evidence="9" type="ORF">BKK80_00255</name>
</gene>
<evidence type="ECO:0000256" key="4">
    <source>
        <dbReference type="ARBA" id="ARBA00022679"/>
    </source>
</evidence>
<dbReference type="InterPro" id="IPR035996">
    <property type="entry name" value="4pyrrol_Methylase_sf"/>
</dbReference>
<dbReference type="EMBL" id="CP017754">
    <property type="protein sequence ID" value="AOZ04439.1"/>
    <property type="molecule type" value="Genomic_DNA"/>
</dbReference>
<evidence type="ECO:0000256" key="2">
    <source>
        <dbReference type="ARBA" id="ARBA00022552"/>
    </source>
</evidence>
<dbReference type="Pfam" id="PF00590">
    <property type="entry name" value="TP_methylase"/>
    <property type="match status" value="1"/>
</dbReference>
<keyword evidence="1 6" id="KW-0963">Cytoplasm</keyword>
<comment type="catalytic activity">
    <reaction evidence="6">
        <text>cytidine(1402) in 16S rRNA + S-adenosyl-L-methionine = 2'-O-methylcytidine(1402) in 16S rRNA + S-adenosyl-L-homocysteine + H(+)</text>
        <dbReference type="Rhea" id="RHEA:42924"/>
        <dbReference type="Rhea" id="RHEA-COMP:10285"/>
        <dbReference type="Rhea" id="RHEA-COMP:10286"/>
        <dbReference type="ChEBI" id="CHEBI:15378"/>
        <dbReference type="ChEBI" id="CHEBI:57856"/>
        <dbReference type="ChEBI" id="CHEBI:59789"/>
        <dbReference type="ChEBI" id="CHEBI:74495"/>
        <dbReference type="ChEBI" id="CHEBI:82748"/>
        <dbReference type="EC" id="2.1.1.198"/>
    </reaction>
</comment>
<feature type="domain" description="Tetrapyrrole methylase" evidence="7">
    <location>
        <begin position="17"/>
        <end position="217"/>
    </location>
</feature>
<evidence type="ECO:0000313" key="9">
    <source>
        <dbReference type="EMBL" id="AOZ04439.1"/>
    </source>
</evidence>
<keyword evidence="3 6" id="KW-0489">Methyltransferase</keyword>
<dbReference type="PROSITE" id="PS01296">
    <property type="entry name" value="RSMI"/>
    <property type="match status" value="1"/>
</dbReference>
<dbReference type="CDD" id="cd11648">
    <property type="entry name" value="RsmI"/>
    <property type="match status" value="1"/>
</dbReference>
<keyword evidence="5 6" id="KW-0949">S-adenosyl-L-methionine</keyword>
<dbReference type="PIRSF" id="PIRSF005917">
    <property type="entry name" value="MTase_YraL"/>
    <property type="match status" value="1"/>
</dbReference>
<protein>
    <recommendedName>
        <fullName evidence="6">Ribosomal RNA small subunit methyltransferase I</fullName>
        <ecNumber evidence="6">2.1.1.198</ecNumber>
    </recommendedName>
    <alternativeName>
        <fullName evidence="6">16S rRNA 2'-O-ribose C1402 methyltransferase</fullName>
    </alternativeName>
    <alternativeName>
        <fullName evidence="6">rRNA (cytidine-2'-O-)-methyltransferase RsmI</fullName>
    </alternativeName>
</protein>
<comment type="similarity">
    <text evidence="6">Belongs to the methyltransferase superfamily. RsmI family.</text>
</comment>
<dbReference type="Gene3D" id="3.30.950.10">
    <property type="entry name" value="Methyltransferase, Cobalt-precorrin-4 Transmethylase, Domain 2"/>
    <property type="match status" value="1"/>
</dbReference>
<comment type="subcellular location">
    <subcellularLocation>
        <location evidence="6">Cytoplasm</location>
    </subcellularLocation>
</comment>
<evidence type="ECO:0000256" key="5">
    <source>
        <dbReference type="ARBA" id="ARBA00022691"/>
    </source>
</evidence>